<reference evidence="1 2" key="1">
    <citation type="submission" date="2019-08" db="EMBL/GenBank/DDBJ databases">
        <authorList>
            <person name="Peeters C."/>
        </authorList>
    </citation>
    <scope>NUCLEOTIDE SEQUENCE [LARGE SCALE GENOMIC DNA]</scope>
    <source>
        <strain evidence="1 2">LMG 31110</strain>
    </source>
</reference>
<dbReference type="Proteomes" id="UP000337189">
    <property type="component" value="Unassembled WGS sequence"/>
</dbReference>
<organism evidence="1 2">
    <name type="scientific">Pandoraea communis</name>
    <dbReference type="NCBI Taxonomy" id="2508297"/>
    <lineage>
        <taxon>Bacteria</taxon>
        <taxon>Pseudomonadati</taxon>
        <taxon>Pseudomonadota</taxon>
        <taxon>Betaproteobacteria</taxon>
        <taxon>Burkholderiales</taxon>
        <taxon>Burkholderiaceae</taxon>
        <taxon>Pandoraea</taxon>
    </lineage>
</organism>
<protein>
    <submittedName>
        <fullName evidence="1">Uncharacterized protein</fullName>
    </submittedName>
</protein>
<proteinExistence type="predicted"/>
<dbReference type="AlphaFoldDB" id="A0A5E4TMP5"/>
<name>A0A5E4TMP5_9BURK</name>
<evidence type="ECO:0000313" key="2">
    <source>
        <dbReference type="Proteomes" id="UP000337189"/>
    </source>
</evidence>
<accession>A0A5E4TMP5</accession>
<dbReference type="EMBL" id="CABPSJ010000002">
    <property type="protein sequence ID" value="VVD89105.1"/>
    <property type="molecule type" value="Genomic_DNA"/>
</dbReference>
<evidence type="ECO:0000313" key="1">
    <source>
        <dbReference type="EMBL" id="VVD89105.1"/>
    </source>
</evidence>
<sequence>MRWLVPGAARSCAARRSLGLLEAPGQRLCPGHALTRLNPQPANCLSTCSARGTGATAPYPVVDNAAHTLA</sequence>
<gene>
    <name evidence="1" type="ORF">PCO31110_01520</name>
</gene>